<dbReference type="Proteomes" id="UP000694255">
    <property type="component" value="Unassembled WGS sequence"/>
</dbReference>
<feature type="compositionally biased region" description="Low complexity" evidence="1">
    <location>
        <begin position="1"/>
        <end position="16"/>
    </location>
</feature>
<dbReference type="InterPro" id="IPR007365">
    <property type="entry name" value="TFR-like_dimer_dom"/>
</dbReference>
<dbReference type="PANTHER" id="PTHR10404:SF72">
    <property type="entry name" value="ZINC METALLOPROTEASE TRE2-RELATED"/>
    <property type="match status" value="1"/>
</dbReference>
<dbReference type="PANTHER" id="PTHR10404">
    <property type="entry name" value="N-ACETYLATED-ALPHA-LINKED ACIDIC DIPEPTIDASE"/>
    <property type="match status" value="1"/>
</dbReference>
<dbReference type="OrthoDB" id="5841748at2759"/>
<feature type="region of interest" description="Disordered" evidence="1">
    <location>
        <begin position="1"/>
        <end position="62"/>
    </location>
</feature>
<dbReference type="GO" id="GO:0004180">
    <property type="term" value="F:carboxypeptidase activity"/>
    <property type="evidence" value="ECO:0007669"/>
    <property type="project" value="TreeGrafter"/>
</dbReference>
<dbReference type="EMBL" id="JAGSYN010000049">
    <property type="protein sequence ID" value="KAG7665544.1"/>
    <property type="molecule type" value="Genomic_DNA"/>
</dbReference>
<reference evidence="4 5" key="1">
    <citation type="journal article" date="2021" name="DNA Res.">
        <title>Genome analysis of Candida subhashii reveals its hybrid nature and dual mitochondrial genome conformations.</title>
        <authorList>
            <person name="Mixao V."/>
            <person name="Hegedusova E."/>
            <person name="Saus E."/>
            <person name="Pryszcz L.P."/>
            <person name="Cillingova A."/>
            <person name="Nosek J."/>
            <person name="Gabaldon T."/>
        </authorList>
    </citation>
    <scope>NUCLEOTIDE SEQUENCE [LARGE SCALE GENOMIC DNA]</scope>
    <source>
        <strain evidence="4 5">CBS 10753</strain>
    </source>
</reference>
<keyword evidence="5" id="KW-1185">Reference proteome</keyword>
<protein>
    <submittedName>
        <fullName evidence="4">Uncharacterized protein</fullName>
    </submittedName>
</protein>
<dbReference type="GeneID" id="73467747"/>
<dbReference type="InterPro" id="IPR007484">
    <property type="entry name" value="Peptidase_M28"/>
</dbReference>
<dbReference type="InterPro" id="IPR039373">
    <property type="entry name" value="Peptidase_M28B"/>
</dbReference>
<feature type="compositionally biased region" description="Low complexity" evidence="1">
    <location>
        <begin position="49"/>
        <end position="59"/>
    </location>
</feature>
<name>A0A8J5QQH0_9ASCO</name>
<evidence type="ECO:0000313" key="5">
    <source>
        <dbReference type="Proteomes" id="UP000694255"/>
    </source>
</evidence>
<evidence type="ECO:0000313" key="4">
    <source>
        <dbReference type="EMBL" id="KAG7665544.1"/>
    </source>
</evidence>
<dbReference type="Pfam" id="PF04253">
    <property type="entry name" value="TFR_dimer"/>
    <property type="match status" value="1"/>
</dbReference>
<feature type="domain" description="Peptidase M28" evidence="3">
    <location>
        <begin position="459"/>
        <end position="561"/>
    </location>
</feature>
<dbReference type="RefSeq" id="XP_049265776.1">
    <property type="nucleotide sequence ID" value="XM_049410675.1"/>
</dbReference>
<sequence length="854" mass="97321">MSPTTNSNNRSSSSTRDNQPYHRISNSISSIQHPLPSSPPTYDELVDSNTTTTGNTGNTPPIEQFEIDDSYFDYDTHQLHPQSRILIIYNFINNNIINPINKLIEPIYEGYKYFQLQYEKSILKLGNPLVVKRLLYVTFIMTLIFFISKYNTNDSIKGSSGGGGSSFNTGKLYNINKLQDAIHNYIDPELMKDNLQYFSSISHISGTKGDLTLAKYIEQSMKNNGIHNVEFNELQSLINYPSKNPDDTYIKLSDGSFTAKLYESDGSKLENFAFMPNSLNTEEINLKYIYLNYGLHQDYKSLDSNNINYRDKIALIKYGGGIPESNKVKLAQSKGIKAIIFISPKFNIPFSYMETIEHDDVIIRENVGLTRISPGDVLTPGWSSEDGYITRLSWEKSQTTPKIPTIPISNKDGQALIKKLGNNKGFKFPDGTYSGNDESDLTIQLKITNTIRELHPIWNVIGSIEGREQNDKAVIIGANRDSLCDGTIANGGSIVLLELIKIFTSLQRKFQWSPTRSIYFISFDGGEYNLAGSSEWIENRREILSKQGYLYIDLSDLVSGDKLQINAHPFLQGVIKGEFSKFRSGELYELFHNSYHGDLKELTIDNNFMEFKNYLPFINLLNIPSLEIKFVGDETYPKNSCFDDMSYFKYSHGDSSNSRMTKHAQIVELLARVILKFAEDPLIPYSFEELSNSLDHSIKDLQSYAQSSHSQLNFEPLFKANSILKDNGQKYEKWRFEWTRFIANSNGAEPSLYALTRWKWNENMLVFNNKFLRPFITPQSSHQGSELVRPGYLNRLFGMGYGTPLNDKTHEWNTFPEIREMIRMGADGGKIQNEINSLANTFAEAAREFLNLNS</sequence>
<comment type="caution">
    <text evidence="4">The sequence shown here is derived from an EMBL/GenBank/DDBJ whole genome shotgun (WGS) entry which is preliminary data.</text>
</comment>
<evidence type="ECO:0000259" key="3">
    <source>
        <dbReference type="Pfam" id="PF04389"/>
    </source>
</evidence>
<dbReference type="AlphaFoldDB" id="A0A8J5QQH0"/>
<accession>A0A8J5QQH0</accession>
<evidence type="ECO:0000256" key="1">
    <source>
        <dbReference type="SAM" id="MobiDB-lite"/>
    </source>
</evidence>
<organism evidence="4 5">
    <name type="scientific">[Candida] subhashii</name>
    <dbReference type="NCBI Taxonomy" id="561895"/>
    <lineage>
        <taxon>Eukaryota</taxon>
        <taxon>Fungi</taxon>
        <taxon>Dikarya</taxon>
        <taxon>Ascomycota</taxon>
        <taxon>Saccharomycotina</taxon>
        <taxon>Pichiomycetes</taxon>
        <taxon>Debaryomycetaceae</taxon>
        <taxon>Spathaspora</taxon>
    </lineage>
</organism>
<dbReference type="Pfam" id="PF04389">
    <property type="entry name" value="Peptidase_M28"/>
    <property type="match status" value="1"/>
</dbReference>
<gene>
    <name evidence="4" type="ORF">J8A68_000946</name>
</gene>
<evidence type="ECO:0000259" key="2">
    <source>
        <dbReference type="Pfam" id="PF04253"/>
    </source>
</evidence>
<proteinExistence type="predicted"/>
<feature type="domain" description="Transferrin receptor-like dimerisation" evidence="2">
    <location>
        <begin position="712"/>
        <end position="849"/>
    </location>
</feature>